<comment type="caution">
    <text evidence="4">The sequence shown here is derived from an EMBL/GenBank/DDBJ whole genome shotgun (WGS) entry which is preliminary data.</text>
</comment>
<dbReference type="AlphaFoldDB" id="A0A9Q0QJ51"/>
<keyword evidence="1" id="KW-0479">Metal-binding</keyword>
<reference evidence="4" key="2">
    <citation type="journal article" date="2023" name="Int. J. Mol. Sci.">
        <title>De Novo Assembly and Annotation of 11 Diverse Shrub Willow (Salix) Genomes Reveals Novel Gene Organization in Sex-Linked Regions.</title>
        <authorList>
            <person name="Hyden B."/>
            <person name="Feng K."/>
            <person name="Yates T.B."/>
            <person name="Jawdy S."/>
            <person name="Cereghino C."/>
            <person name="Smart L.B."/>
            <person name="Muchero W."/>
        </authorList>
    </citation>
    <scope>NUCLEOTIDE SEQUENCE [LARGE SCALE GENOMIC DNA]</scope>
    <source>
        <tissue evidence="4">Shoot tip</tissue>
    </source>
</reference>
<feature type="compositionally biased region" description="Polar residues" evidence="2">
    <location>
        <begin position="238"/>
        <end position="247"/>
    </location>
</feature>
<dbReference type="Proteomes" id="UP001151529">
    <property type="component" value="Chromosome 4"/>
</dbReference>
<dbReference type="SMART" id="SM00355">
    <property type="entry name" value="ZnF_C2H2"/>
    <property type="match status" value="4"/>
</dbReference>
<evidence type="ECO:0000256" key="1">
    <source>
        <dbReference type="PROSITE-ProRule" id="PRU00042"/>
    </source>
</evidence>
<evidence type="ECO:0000313" key="4">
    <source>
        <dbReference type="EMBL" id="KAJ6707506.1"/>
    </source>
</evidence>
<gene>
    <name evidence="4" type="ORF">OIU85_027824</name>
</gene>
<dbReference type="GO" id="GO:0008270">
    <property type="term" value="F:zinc ion binding"/>
    <property type="evidence" value="ECO:0007669"/>
    <property type="project" value="UniProtKB-KW"/>
</dbReference>
<feature type="compositionally biased region" description="Basic and acidic residues" evidence="2">
    <location>
        <begin position="219"/>
        <end position="234"/>
    </location>
</feature>
<reference evidence="4" key="1">
    <citation type="submission" date="2022-11" db="EMBL/GenBank/DDBJ databases">
        <authorList>
            <person name="Hyden B.L."/>
            <person name="Feng K."/>
            <person name="Yates T."/>
            <person name="Jawdy S."/>
            <person name="Smart L.B."/>
            <person name="Muchero W."/>
        </authorList>
    </citation>
    <scope>NUCLEOTIDE SEQUENCE</scope>
    <source>
        <tissue evidence="4">Shoot tip</tissue>
    </source>
</reference>
<dbReference type="PROSITE" id="PS00028">
    <property type="entry name" value="ZINC_FINGER_C2H2_1"/>
    <property type="match status" value="4"/>
</dbReference>
<dbReference type="InterPro" id="IPR036236">
    <property type="entry name" value="Znf_C2H2_sf"/>
</dbReference>
<feature type="region of interest" description="Disordered" evidence="2">
    <location>
        <begin position="215"/>
        <end position="251"/>
    </location>
</feature>
<name>A0A9Q0QJ51_SALVM</name>
<accession>A0A9Q0QJ51</accession>
<evidence type="ECO:0000313" key="5">
    <source>
        <dbReference type="Proteomes" id="UP001151529"/>
    </source>
</evidence>
<feature type="domain" description="C2H2-type" evidence="3">
    <location>
        <begin position="80"/>
        <end position="107"/>
    </location>
</feature>
<dbReference type="Pfam" id="PF13912">
    <property type="entry name" value="zf-C2H2_6"/>
    <property type="match status" value="4"/>
</dbReference>
<keyword evidence="1" id="KW-0862">Zinc</keyword>
<keyword evidence="5" id="KW-1185">Reference proteome</keyword>
<dbReference type="PROSITE" id="PS50157">
    <property type="entry name" value="ZINC_FINGER_C2H2_2"/>
    <property type="match status" value="4"/>
</dbReference>
<dbReference type="OrthoDB" id="6077919at2759"/>
<protein>
    <submittedName>
        <fullName evidence="4">C2H2-LIKE ZINC FINGER PROTEIN</fullName>
    </submittedName>
</protein>
<evidence type="ECO:0000256" key="2">
    <source>
        <dbReference type="SAM" id="MobiDB-lite"/>
    </source>
</evidence>
<dbReference type="PANTHER" id="PTHR46869">
    <property type="entry name" value="C2H2-LIKE ZINC FINGER PROTEIN"/>
    <property type="match status" value="1"/>
</dbReference>
<dbReference type="SUPFAM" id="SSF57667">
    <property type="entry name" value="beta-beta-alpha zinc fingers"/>
    <property type="match status" value="3"/>
</dbReference>
<feature type="domain" description="C2H2-type" evidence="3">
    <location>
        <begin position="9"/>
        <end position="36"/>
    </location>
</feature>
<proteinExistence type="predicted"/>
<organism evidence="4 5">
    <name type="scientific">Salix viminalis</name>
    <name type="common">Common osier</name>
    <name type="synonym">Basket willow</name>
    <dbReference type="NCBI Taxonomy" id="40686"/>
    <lineage>
        <taxon>Eukaryota</taxon>
        <taxon>Viridiplantae</taxon>
        <taxon>Streptophyta</taxon>
        <taxon>Embryophyta</taxon>
        <taxon>Tracheophyta</taxon>
        <taxon>Spermatophyta</taxon>
        <taxon>Magnoliopsida</taxon>
        <taxon>eudicotyledons</taxon>
        <taxon>Gunneridae</taxon>
        <taxon>Pentapetalae</taxon>
        <taxon>rosids</taxon>
        <taxon>fabids</taxon>
        <taxon>Malpighiales</taxon>
        <taxon>Salicaceae</taxon>
        <taxon>Saliceae</taxon>
        <taxon>Salix</taxon>
    </lineage>
</organism>
<feature type="domain" description="C2H2-type" evidence="3">
    <location>
        <begin position="384"/>
        <end position="406"/>
    </location>
</feature>
<keyword evidence="1" id="KW-0863">Zinc-finger</keyword>
<sequence length="467" mass="51788">MKTNQEKLHVCTLCKKSFLTGNMLGGHMRIHGTRKSSKGHVKFESSNVGSDSYGLREQPKKSWKFSGLNHGDSVSMQETVKCRFCGKEFGSEKSLHGHMRHHSAKERKGVYCEECGRGFLSLKSLSNHKRLHRENFRISSESRASCRPNLVVMALSATGAVNLVRRKRSSRMRYKIASNSSFSSLNESVSGFDIEQQVEEAALALIMMSSMHGCYDDTETGRDEENQVRSEVPKESLLQDTESQSPQLDDESGVEFCGIDIEKGDHDEMITNRTEAESSQDLMSEVGLDCAGLGFEKSIPSNQARFDACNAENGKGISSLGGHQTFHRKSPIEGKVDSCEKDIQANVSAETEATGKLQCILELAKQESDEAIVKDCESKDGKEYKCSICFKIFLSGQALGGHKRAHFPRAREEQNIAMKQEVSGICDVLNMNVPYTVSAEASNDVRCDSWWPANSHRHEPLVGLIAN</sequence>
<dbReference type="PANTHER" id="PTHR46869:SF9">
    <property type="entry name" value="C2H2-TYPE DOMAIN-CONTAINING PROTEIN"/>
    <property type="match status" value="1"/>
</dbReference>
<dbReference type="EMBL" id="JAPFFL010000008">
    <property type="protein sequence ID" value="KAJ6707506.1"/>
    <property type="molecule type" value="Genomic_DNA"/>
</dbReference>
<dbReference type="Gene3D" id="3.30.160.60">
    <property type="entry name" value="Classic Zinc Finger"/>
    <property type="match status" value="2"/>
</dbReference>
<evidence type="ECO:0000259" key="3">
    <source>
        <dbReference type="PROSITE" id="PS50157"/>
    </source>
</evidence>
<feature type="domain" description="C2H2-type" evidence="3">
    <location>
        <begin position="110"/>
        <end position="132"/>
    </location>
</feature>
<dbReference type="InterPro" id="IPR013087">
    <property type="entry name" value="Znf_C2H2_type"/>
</dbReference>